<dbReference type="Gene3D" id="1.20.1260.10">
    <property type="match status" value="1"/>
</dbReference>
<reference evidence="1 2" key="1">
    <citation type="submission" date="2019-05" db="EMBL/GenBank/DDBJ databases">
        <authorList>
            <person name="Narsing Rao M.P."/>
            <person name="Li W.J."/>
        </authorList>
    </citation>
    <scope>NUCLEOTIDE SEQUENCE [LARGE SCALE GENOMIC DNA]</scope>
    <source>
        <strain evidence="1 2">SYSU_K30003</strain>
    </source>
</reference>
<organism evidence="1 2">
    <name type="scientific">Paenibacillus antri</name>
    <dbReference type="NCBI Taxonomy" id="2582848"/>
    <lineage>
        <taxon>Bacteria</taxon>
        <taxon>Bacillati</taxon>
        <taxon>Bacillota</taxon>
        <taxon>Bacilli</taxon>
        <taxon>Bacillales</taxon>
        <taxon>Paenibacillaceae</taxon>
        <taxon>Paenibacillus</taxon>
    </lineage>
</organism>
<name>A0A5R9G4Y1_9BACL</name>
<sequence>MNLLLLGKITGGGDRMTNLLESVTGIFQTLSDPDPKPLMHVGEVMDAWKYLAFVQEIVVLEQIGRNMTTEKDLLEILDEAIKMCTSQSDELKKFMEAEGIPLPSLPEDKPRSDPNAVPMGAKLTDVEIANMLSTKLLVTVMECSRNMTECIRNDIGAMWAKFHFEQAKLGAHAKNLMRKNGWLKIPPPYHPPGLLRN</sequence>
<accession>A0A5R9G4Y1</accession>
<protein>
    <submittedName>
        <fullName evidence="1">DUF3231 family protein</fullName>
    </submittedName>
</protein>
<comment type="caution">
    <text evidence="1">The sequence shown here is derived from an EMBL/GenBank/DDBJ whole genome shotgun (WGS) entry which is preliminary data.</text>
</comment>
<dbReference type="AlphaFoldDB" id="A0A5R9G4Y1"/>
<dbReference type="Proteomes" id="UP000309676">
    <property type="component" value="Unassembled WGS sequence"/>
</dbReference>
<dbReference type="Pfam" id="PF11553">
    <property type="entry name" value="DUF3231"/>
    <property type="match status" value="1"/>
</dbReference>
<evidence type="ECO:0000313" key="2">
    <source>
        <dbReference type="Proteomes" id="UP000309676"/>
    </source>
</evidence>
<dbReference type="InterPro" id="IPR012347">
    <property type="entry name" value="Ferritin-like"/>
</dbReference>
<keyword evidence="2" id="KW-1185">Reference proteome</keyword>
<dbReference type="EMBL" id="VCIW01000009">
    <property type="protein sequence ID" value="TLS51427.1"/>
    <property type="molecule type" value="Genomic_DNA"/>
</dbReference>
<proteinExistence type="predicted"/>
<evidence type="ECO:0000313" key="1">
    <source>
        <dbReference type="EMBL" id="TLS51427.1"/>
    </source>
</evidence>
<gene>
    <name evidence="1" type="ORF">FE782_15050</name>
</gene>
<dbReference type="InterPro" id="IPR021617">
    <property type="entry name" value="DUF3231"/>
</dbReference>